<dbReference type="SMART" id="SM00091">
    <property type="entry name" value="PAS"/>
    <property type="match status" value="1"/>
</dbReference>
<dbReference type="SUPFAM" id="SSF55785">
    <property type="entry name" value="PYP-like sensor domain (PAS domain)"/>
    <property type="match status" value="1"/>
</dbReference>
<comment type="cofactor">
    <cofactor evidence="1">
        <name>Mg(2+)</name>
        <dbReference type="ChEBI" id="CHEBI:18420"/>
    </cofactor>
</comment>
<feature type="domain" description="PAS" evidence="7">
    <location>
        <begin position="378"/>
        <end position="449"/>
    </location>
</feature>
<dbReference type="Gene3D" id="1.20.120.50">
    <property type="entry name" value="Hemerythrin-like"/>
    <property type="match status" value="1"/>
</dbReference>
<protein>
    <submittedName>
        <fullName evidence="10">Diguanylate cyclase</fullName>
    </submittedName>
</protein>
<dbReference type="InterPro" id="IPR013767">
    <property type="entry name" value="PAS_fold"/>
</dbReference>
<dbReference type="PROSITE" id="PS50887">
    <property type="entry name" value="GGDEF"/>
    <property type="match status" value="1"/>
</dbReference>
<organism evidence="10 11">
    <name type="scientific">Aeromonas sobria</name>
    <dbReference type="NCBI Taxonomy" id="646"/>
    <lineage>
        <taxon>Bacteria</taxon>
        <taxon>Pseudomonadati</taxon>
        <taxon>Pseudomonadota</taxon>
        <taxon>Gammaproteobacteria</taxon>
        <taxon>Aeromonadales</taxon>
        <taxon>Aeromonadaceae</taxon>
        <taxon>Aeromonas</taxon>
    </lineage>
</organism>
<dbReference type="Pfam" id="PF01814">
    <property type="entry name" value="Hemerythrin"/>
    <property type="match status" value="1"/>
</dbReference>
<gene>
    <name evidence="10" type="ORF">BJD16_03380</name>
</gene>
<evidence type="ECO:0000256" key="3">
    <source>
        <dbReference type="ARBA" id="ARBA00022723"/>
    </source>
</evidence>
<sequence>MTAHAAPRQRLSWFLPLLVGMVIATLTSPPVRASEQVIVQLPWQHQFQFAGYYAAIAKGFYREAGLQVTLREADSRTDVVSEVISGKAHFGISGSDLLLDRAAGRPVVVLAAVLQHSPLVLLTLDRPDIRNPADLANKRLMLEAGSNELLTYLTHQTRSRDWVTLPYKQGVQALLAGEVDAISAYSSTEPFNLQQKGIPYRVFSPRTIDFDFYGDNLFTSERELITRQDRVYAFQQASLKGWRYAMDNPEEMINLIMEQYPSGAGREQLEFEARETRELMQPDLIEPGYMQQERWLQIAKTYLEAGLLTVLPNLDRFIYDPAQERLRQQRQLLDKSVAVAMLITFTLMTLLGIFLHLYLRLRQEARDRQRLTRELAQSEQHYRFVAENSADVIWTMDAASLRFRYVSPAIAPLSGYEAPELFALPLKQLLPEASRQLLREEISATLEAWQRGEHDQTRRVIRTQLRHKDGHLVATETITTLHGNHQAQPESILGVTRDITERAAREEMMRRLAFYDPLTGLPNRRLLQQRLKELLEQEAPRPLALMFIDLDHFKPINDTFGHETGDILLNLVAERMSHCVRKQDLVARLGGDEFVILLPESGDEVLAVADKLHQQLRHPFQLEGQELLISSSIGLALYPEHGEDAKTLMHHADQAMYQAKNRGRGRVCLFTAGLDPAQGALLWQPGHECGHPRIDAEHRQLFVLTNRLLERMKDQHDNPAPFLESLESLFEMARHHFAFEEQMLAEFDYRELVSHHQDHQRLLNKADQLLHAAKAGTLGNDELLNFIIQELVVGHMSQADRRYFPLFRPERNVSVPEVVA</sequence>
<dbReference type="Gene3D" id="3.30.450.20">
    <property type="entry name" value="PAS domain"/>
    <property type="match status" value="1"/>
</dbReference>
<dbReference type="PROSITE" id="PS50113">
    <property type="entry name" value="PAC"/>
    <property type="match status" value="1"/>
</dbReference>
<dbReference type="Gene3D" id="3.40.190.10">
    <property type="entry name" value="Periplasmic binding protein-like II"/>
    <property type="match status" value="2"/>
</dbReference>
<dbReference type="PROSITE" id="PS00550">
    <property type="entry name" value="HEMERYTHRINS"/>
    <property type="match status" value="1"/>
</dbReference>
<dbReference type="InterPro" id="IPR016131">
    <property type="entry name" value="Haemerythrin_Fe_BS"/>
</dbReference>
<evidence type="ECO:0000256" key="6">
    <source>
        <dbReference type="SAM" id="Phobius"/>
    </source>
</evidence>
<dbReference type="Gene3D" id="3.30.70.270">
    <property type="match status" value="1"/>
</dbReference>
<keyword evidence="6" id="KW-1133">Transmembrane helix</keyword>
<proteinExistence type="inferred from homology"/>
<evidence type="ECO:0000313" key="10">
    <source>
        <dbReference type="EMBL" id="OHY93314.1"/>
    </source>
</evidence>
<evidence type="ECO:0000256" key="2">
    <source>
        <dbReference type="ARBA" id="ARBA00010587"/>
    </source>
</evidence>
<dbReference type="NCBIfam" id="TIGR00254">
    <property type="entry name" value="GGDEF"/>
    <property type="match status" value="1"/>
</dbReference>
<accession>A0A1S2CX43</accession>
<reference evidence="10 11" key="1">
    <citation type="submission" date="2016-09" db="EMBL/GenBank/DDBJ databases">
        <title>Draft Genome Sequence of Aeromonas sobria Strain 08005, Isolated from Sick Rana catesbeiana.</title>
        <authorList>
            <person name="Yang Q."/>
        </authorList>
    </citation>
    <scope>NUCLEOTIDE SEQUENCE [LARGE SCALE GENOMIC DNA]</scope>
    <source>
        <strain evidence="10 11">08005</strain>
    </source>
</reference>
<evidence type="ECO:0000259" key="9">
    <source>
        <dbReference type="PROSITE" id="PS50887"/>
    </source>
</evidence>
<evidence type="ECO:0000256" key="1">
    <source>
        <dbReference type="ARBA" id="ARBA00001946"/>
    </source>
</evidence>
<evidence type="ECO:0000259" key="7">
    <source>
        <dbReference type="PROSITE" id="PS50112"/>
    </source>
</evidence>
<dbReference type="GO" id="GO:0006355">
    <property type="term" value="P:regulation of DNA-templated transcription"/>
    <property type="evidence" value="ECO:0007669"/>
    <property type="project" value="InterPro"/>
</dbReference>
<evidence type="ECO:0000259" key="8">
    <source>
        <dbReference type="PROSITE" id="PS50113"/>
    </source>
</evidence>
<dbReference type="InterPro" id="IPR000014">
    <property type="entry name" value="PAS"/>
</dbReference>
<dbReference type="PANTHER" id="PTHR46663:SF2">
    <property type="entry name" value="GGDEF DOMAIN-CONTAINING PROTEIN"/>
    <property type="match status" value="1"/>
</dbReference>
<dbReference type="SMART" id="SM00267">
    <property type="entry name" value="GGDEF"/>
    <property type="match status" value="1"/>
</dbReference>
<comment type="similarity">
    <text evidence="2">Belongs to the hemerythrin family.</text>
</comment>
<dbReference type="GO" id="GO:0046872">
    <property type="term" value="F:metal ion binding"/>
    <property type="evidence" value="ECO:0007669"/>
    <property type="project" value="UniProtKB-KW"/>
</dbReference>
<dbReference type="STRING" id="646.BJD16_03380"/>
<dbReference type="SUPFAM" id="SSF55073">
    <property type="entry name" value="Nucleotide cyclase"/>
    <property type="match status" value="1"/>
</dbReference>
<dbReference type="PANTHER" id="PTHR46663">
    <property type="entry name" value="DIGUANYLATE CYCLASE DGCT-RELATED"/>
    <property type="match status" value="1"/>
</dbReference>
<dbReference type="PROSITE" id="PS50112">
    <property type="entry name" value="PAS"/>
    <property type="match status" value="1"/>
</dbReference>
<dbReference type="InterPro" id="IPR035938">
    <property type="entry name" value="Hemerythrin-like_sf"/>
</dbReference>
<dbReference type="FunFam" id="3.30.70.270:FF:000001">
    <property type="entry name" value="Diguanylate cyclase domain protein"/>
    <property type="match status" value="1"/>
</dbReference>
<dbReference type="AlphaFoldDB" id="A0A1S2CX43"/>
<dbReference type="InterPro" id="IPR015168">
    <property type="entry name" value="SsuA/THI5"/>
</dbReference>
<dbReference type="InterPro" id="IPR029787">
    <property type="entry name" value="Nucleotide_cyclase"/>
</dbReference>
<keyword evidence="3" id="KW-0479">Metal-binding</keyword>
<dbReference type="InterPro" id="IPR012827">
    <property type="entry name" value="Hemerythrin_metal-bd"/>
</dbReference>
<dbReference type="InterPro" id="IPR012312">
    <property type="entry name" value="Hemerythrin-like"/>
</dbReference>
<dbReference type="GO" id="GO:0003824">
    <property type="term" value="F:catalytic activity"/>
    <property type="evidence" value="ECO:0007669"/>
    <property type="project" value="UniProtKB-ARBA"/>
</dbReference>
<dbReference type="NCBIfam" id="TIGR02481">
    <property type="entry name" value="hemeryth_dom"/>
    <property type="match status" value="1"/>
</dbReference>
<dbReference type="Pfam" id="PF00989">
    <property type="entry name" value="PAS"/>
    <property type="match status" value="1"/>
</dbReference>
<dbReference type="InterPro" id="IPR000160">
    <property type="entry name" value="GGDEF_dom"/>
</dbReference>
<dbReference type="EMBL" id="MKFU01000012">
    <property type="protein sequence ID" value="OHY93314.1"/>
    <property type="molecule type" value="Genomic_DNA"/>
</dbReference>
<keyword evidence="4" id="KW-0408">Iron</keyword>
<keyword evidence="5" id="KW-0175">Coiled coil</keyword>
<dbReference type="Proteomes" id="UP000179934">
    <property type="component" value="Unassembled WGS sequence"/>
</dbReference>
<keyword evidence="6" id="KW-0812">Transmembrane</keyword>
<dbReference type="OrthoDB" id="9180959at2"/>
<comment type="caution">
    <text evidence="10">The sequence shown here is derived from an EMBL/GenBank/DDBJ whole genome shotgun (WGS) entry which is preliminary data.</text>
</comment>
<dbReference type="InterPro" id="IPR000700">
    <property type="entry name" value="PAS-assoc_C"/>
</dbReference>
<feature type="coiled-coil region" evidence="5">
    <location>
        <begin position="361"/>
        <end position="388"/>
    </location>
</feature>
<dbReference type="CDD" id="cd00130">
    <property type="entry name" value="PAS"/>
    <property type="match status" value="1"/>
</dbReference>
<evidence type="ECO:0000256" key="5">
    <source>
        <dbReference type="SAM" id="Coils"/>
    </source>
</evidence>
<evidence type="ECO:0000313" key="11">
    <source>
        <dbReference type="Proteomes" id="UP000179934"/>
    </source>
</evidence>
<dbReference type="CDD" id="cd01949">
    <property type="entry name" value="GGDEF"/>
    <property type="match status" value="1"/>
</dbReference>
<dbReference type="Pfam" id="PF09084">
    <property type="entry name" value="NMT1"/>
    <property type="match status" value="1"/>
</dbReference>
<dbReference type="InterPro" id="IPR043128">
    <property type="entry name" value="Rev_trsase/Diguanyl_cyclase"/>
</dbReference>
<feature type="domain" description="GGDEF" evidence="9">
    <location>
        <begin position="541"/>
        <end position="672"/>
    </location>
</feature>
<dbReference type="RefSeq" id="WP_042018683.1">
    <property type="nucleotide sequence ID" value="NZ_CDBW01000006.1"/>
</dbReference>
<feature type="transmembrane region" description="Helical" evidence="6">
    <location>
        <begin position="337"/>
        <end position="359"/>
    </location>
</feature>
<dbReference type="SUPFAM" id="SSF47188">
    <property type="entry name" value="Hemerythrin-like"/>
    <property type="match status" value="1"/>
</dbReference>
<evidence type="ECO:0000256" key="4">
    <source>
        <dbReference type="ARBA" id="ARBA00023004"/>
    </source>
</evidence>
<dbReference type="SUPFAM" id="SSF53850">
    <property type="entry name" value="Periplasmic binding protein-like II"/>
    <property type="match status" value="1"/>
</dbReference>
<dbReference type="CDD" id="cd12107">
    <property type="entry name" value="Hemerythrin"/>
    <property type="match status" value="1"/>
</dbReference>
<dbReference type="NCBIfam" id="TIGR00229">
    <property type="entry name" value="sensory_box"/>
    <property type="match status" value="1"/>
</dbReference>
<name>A0A1S2CX43_AERSO</name>
<dbReference type="InterPro" id="IPR035965">
    <property type="entry name" value="PAS-like_dom_sf"/>
</dbReference>
<keyword evidence="6" id="KW-0472">Membrane</keyword>
<dbReference type="GeneID" id="58920977"/>
<dbReference type="Pfam" id="PF00990">
    <property type="entry name" value="GGDEF"/>
    <property type="match status" value="1"/>
</dbReference>
<dbReference type="InterPro" id="IPR052163">
    <property type="entry name" value="DGC-Regulatory_Protein"/>
</dbReference>
<feature type="domain" description="PAC" evidence="8">
    <location>
        <begin position="459"/>
        <end position="511"/>
    </location>
</feature>